<dbReference type="InterPro" id="IPR000182">
    <property type="entry name" value="GNAT_dom"/>
</dbReference>
<evidence type="ECO:0000256" key="2">
    <source>
        <dbReference type="ARBA" id="ARBA00023315"/>
    </source>
</evidence>
<evidence type="ECO:0000256" key="1">
    <source>
        <dbReference type="ARBA" id="ARBA00022679"/>
    </source>
</evidence>
<dbReference type="SUPFAM" id="SSF55729">
    <property type="entry name" value="Acyl-CoA N-acyltransferases (Nat)"/>
    <property type="match status" value="1"/>
</dbReference>
<keyword evidence="5" id="KW-1185">Reference proteome</keyword>
<sequence>MTAVHIRRLEPADWPAVERIYREGIATGNATFEAEPPDWQAFDRSRVSDVRLVATERGVVVGWAAATRVSPRDVYRGVIEHSLYVAEAARGTGIGGVLLNAFVEASESAGYWTIQSSIFPENAASLALHERVGFRTVGLRQGIARMGYGPWHGQWRDTVLIERRSAAVAPPGASGSDSDA</sequence>
<name>A0ABT2GZK4_9MICO</name>
<dbReference type="CDD" id="cd04301">
    <property type="entry name" value="NAT_SF"/>
    <property type="match status" value="1"/>
</dbReference>
<gene>
    <name evidence="4" type="ORF">N1032_06570</name>
</gene>
<proteinExistence type="predicted"/>
<dbReference type="InterPro" id="IPR016181">
    <property type="entry name" value="Acyl_CoA_acyltransferase"/>
</dbReference>
<dbReference type="RefSeq" id="WP_259538217.1">
    <property type="nucleotide sequence ID" value="NZ_JANLCJ010000002.1"/>
</dbReference>
<dbReference type="Gene3D" id="3.40.630.30">
    <property type="match status" value="1"/>
</dbReference>
<evidence type="ECO:0000313" key="4">
    <source>
        <dbReference type="EMBL" id="MCS5733398.1"/>
    </source>
</evidence>
<dbReference type="PANTHER" id="PTHR43072:SF23">
    <property type="entry name" value="UPF0039 PROTEIN C11D3.02C"/>
    <property type="match status" value="1"/>
</dbReference>
<dbReference type="PANTHER" id="PTHR43072">
    <property type="entry name" value="N-ACETYLTRANSFERASE"/>
    <property type="match status" value="1"/>
</dbReference>
<dbReference type="PROSITE" id="PS51186">
    <property type="entry name" value="GNAT"/>
    <property type="match status" value="1"/>
</dbReference>
<organism evidence="4 5">
    <name type="scientific">Herbiconiux daphne</name>
    <dbReference type="NCBI Taxonomy" id="2970914"/>
    <lineage>
        <taxon>Bacteria</taxon>
        <taxon>Bacillati</taxon>
        <taxon>Actinomycetota</taxon>
        <taxon>Actinomycetes</taxon>
        <taxon>Micrococcales</taxon>
        <taxon>Microbacteriaceae</taxon>
        <taxon>Herbiconiux</taxon>
    </lineage>
</organism>
<comment type="caution">
    <text evidence="4">The sequence shown here is derived from an EMBL/GenBank/DDBJ whole genome shotgun (WGS) entry which is preliminary data.</text>
</comment>
<keyword evidence="2" id="KW-0012">Acyltransferase</keyword>
<feature type="domain" description="N-acetyltransferase" evidence="3">
    <location>
        <begin position="4"/>
        <end position="162"/>
    </location>
</feature>
<dbReference type="EMBL" id="JANLCJ010000002">
    <property type="protein sequence ID" value="MCS5733398.1"/>
    <property type="molecule type" value="Genomic_DNA"/>
</dbReference>
<accession>A0ABT2GZK4</accession>
<keyword evidence="1" id="KW-0808">Transferase</keyword>
<evidence type="ECO:0000313" key="5">
    <source>
        <dbReference type="Proteomes" id="UP001165586"/>
    </source>
</evidence>
<reference evidence="4" key="1">
    <citation type="submission" date="2022-08" db="EMBL/GenBank/DDBJ databases">
        <authorList>
            <person name="Deng Y."/>
            <person name="Han X.-F."/>
            <person name="Zhang Y.-Q."/>
        </authorList>
    </citation>
    <scope>NUCLEOTIDE SEQUENCE</scope>
    <source>
        <strain evidence="4">CPCC 203386</strain>
    </source>
</reference>
<dbReference type="Pfam" id="PF00583">
    <property type="entry name" value="Acetyltransf_1"/>
    <property type="match status" value="1"/>
</dbReference>
<protein>
    <submittedName>
        <fullName evidence="4">GNAT family N-acetyltransferase</fullName>
    </submittedName>
</protein>
<dbReference type="Proteomes" id="UP001165586">
    <property type="component" value="Unassembled WGS sequence"/>
</dbReference>
<evidence type="ECO:0000259" key="3">
    <source>
        <dbReference type="PROSITE" id="PS51186"/>
    </source>
</evidence>